<name>A0A1A9V462_GLOAU</name>
<feature type="region of interest" description="Disordered" evidence="9">
    <location>
        <begin position="416"/>
        <end position="448"/>
    </location>
</feature>
<dbReference type="InterPro" id="IPR000253">
    <property type="entry name" value="FHA_dom"/>
</dbReference>
<dbReference type="STRING" id="7395.A0A1A9V462"/>
<evidence type="ECO:0000256" key="4">
    <source>
        <dbReference type="ARBA" id="ARBA00022763"/>
    </source>
</evidence>
<evidence type="ECO:0000256" key="2">
    <source>
        <dbReference type="ARBA" id="ARBA00004286"/>
    </source>
</evidence>
<dbReference type="InterPro" id="IPR040227">
    <property type="entry name" value="Nibrin-rel"/>
</dbReference>
<keyword evidence="3" id="KW-0158">Chromosome</keyword>
<evidence type="ECO:0000256" key="7">
    <source>
        <dbReference type="ARBA" id="ARBA00023306"/>
    </source>
</evidence>
<dbReference type="Gene3D" id="3.40.50.10190">
    <property type="entry name" value="BRCT domain"/>
    <property type="match status" value="1"/>
</dbReference>
<evidence type="ECO:0000259" key="10">
    <source>
        <dbReference type="PROSITE" id="PS50006"/>
    </source>
</evidence>
<organism evidence="11 12">
    <name type="scientific">Glossina austeni</name>
    <name type="common">Savannah tsetse fly</name>
    <dbReference type="NCBI Taxonomy" id="7395"/>
    <lineage>
        <taxon>Eukaryota</taxon>
        <taxon>Metazoa</taxon>
        <taxon>Ecdysozoa</taxon>
        <taxon>Arthropoda</taxon>
        <taxon>Hexapoda</taxon>
        <taxon>Insecta</taxon>
        <taxon>Pterygota</taxon>
        <taxon>Neoptera</taxon>
        <taxon>Endopterygota</taxon>
        <taxon>Diptera</taxon>
        <taxon>Brachycera</taxon>
        <taxon>Muscomorpha</taxon>
        <taxon>Hippoboscoidea</taxon>
        <taxon>Glossinidae</taxon>
        <taxon>Glossina</taxon>
    </lineage>
</organism>
<comment type="similarity">
    <text evidence="8">Belongs to the Nibrin family.</text>
</comment>
<dbReference type="EnsemblMetazoa" id="GAUT025313-RA">
    <property type="protein sequence ID" value="GAUT025313-PA"/>
    <property type="gene ID" value="GAUT025313"/>
</dbReference>
<dbReference type="CDD" id="cd22667">
    <property type="entry name" value="FHA_NBN"/>
    <property type="match status" value="1"/>
</dbReference>
<dbReference type="VEuPathDB" id="VectorBase:GAUT025313"/>
<proteinExistence type="inferred from homology"/>
<dbReference type="InterPro" id="IPR008984">
    <property type="entry name" value="SMAD_FHA_dom_sf"/>
</dbReference>
<keyword evidence="5" id="KW-0234">DNA repair</keyword>
<keyword evidence="6" id="KW-0539">Nucleus</keyword>
<dbReference type="CDD" id="cd17741">
    <property type="entry name" value="BRCT_nibrin"/>
    <property type="match status" value="1"/>
</dbReference>
<dbReference type="GO" id="GO:0005694">
    <property type="term" value="C:chromosome"/>
    <property type="evidence" value="ECO:0007669"/>
    <property type="project" value="UniProtKB-SubCell"/>
</dbReference>
<dbReference type="Pfam" id="PF00533">
    <property type="entry name" value="BRCT"/>
    <property type="match status" value="1"/>
</dbReference>
<sequence length="676" mass="77220">MWILKNTCTGNCFYFIADKIEYTVGRLDADLELLNDSSVSRAHAVFQLIVKTKNDVQLQLKDLGSKYGTFHNKDIEKNKRLNKDECLSLKANDRIRFGRFENVWEVKNHVLNVVISSLTKKEQTDVEEILGYMGGQVFTEWSNTCTHLLMNGSSITIKLLYALLNQKPVITSNYLKDLLKAIRAKKVPLPNVEHYRPCFNEAFDLSRQPKRQTLLRGYTFIFLHRKHADMYGPLVQSAGATYKNLNAGVQKTLLLKSNVIVIEYTPSTETQSSQTIFSIADFLKSHGRRIIPEFEIGYAIIHCSTERYCNPCYVNSSEKIPLTLTENIPQTMTVDLTDDKGSQLIIPETDESLMNTNSCKPQSSVEGEPLLNMCITETPTEDNKVKRKHKDIDINQGDDSDDENLLQFAKKMRSTIQKESEVNKKELNRQENKEKSQNVSKNFLGKDKKTSLQIKENINKTNKEATKGIRKRPLILALREDDDNDGDDGDLFNFGDKSTQSKQITKKPRPDNNVSDDGLFNFKDKENCNESEFVCEDSNDLVPTQEFVTVSKKTTSKIIQLPKPKILPCKVNVSSWLCCSSSYVKVEQNNDDINSKTENDEDRKLADALKDAFQIYKISVDNFAKNQHHTHYKYKSATKIPCASPQNGVINFKKFVKKYQVPQAQPTRIRYSSKMI</sequence>
<dbReference type="Proteomes" id="UP000078200">
    <property type="component" value="Unassembled WGS sequence"/>
</dbReference>
<accession>A0A1A9V462</accession>
<feature type="compositionally biased region" description="Acidic residues" evidence="9">
    <location>
        <begin position="480"/>
        <end position="490"/>
    </location>
</feature>
<dbReference type="FunFam" id="3.40.50.10980:FF:000001">
    <property type="entry name" value="Nibrin"/>
    <property type="match status" value="1"/>
</dbReference>
<dbReference type="PROSITE" id="PS50006">
    <property type="entry name" value="FHA_DOMAIN"/>
    <property type="match status" value="1"/>
</dbReference>
<dbReference type="PANTHER" id="PTHR12162">
    <property type="entry name" value="NIBRIN-RELATED"/>
    <property type="match status" value="1"/>
</dbReference>
<dbReference type="GO" id="GO:0003684">
    <property type="term" value="F:damaged DNA binding"/>
    <property type="evidence" value="ECO:0007669"/>
    <property type="project" value="TreeGrafter"/>
</dbReference>
<dbReference type="GO" id="GO:0000724">
    <property type="term" value="P:double-strand break repair via homologous recombination"/>
    <property type="evidence" value="ECO:0007669"/>
    <property type="project" value="TreeGrafter"/>
</dbReference>
<keyword evidence="4" id="KW-0227">DNA damage</keyword>
<evidence type="ECO:0000256" key="5">
    <source>
        <dbReference type="ARBA" id="ARBA00023204"/>
    </source>
</evidence>
<evidence type="ECO:0000256" key="1">
    <source>
        <dbReference type="ARBA" id="ARBA00004123"/>
    </source>
</evidence>
<dbReference type="Gene3D" id="3.40.50.10980">
    <property type="entry name" value="Nibrin, BRCT2 domain"/>
    <property type="match status" value="1"/>
</dbReference>
<dbReference type="InterPro" id="IPR032429">
    <property type="entry name" value="Nibrin_BRCT2"/>
</dbReference>
<feature type="domain" description="FHA" evidence="10">
    <location>
        <begin position="22"/>
        <end position="72"/>
    </location>
</feature>
<dbReference type="SUPFAM" id="SSF49879">
    <property type="entry name" value="SMAD/FHA domain"/>
    <property type="match status" value="1"/>
</dbReference>
<evidence type="ECO:0000256" key="3">
    <source>
        <dbReference type="ARBA" id="ARBA00022454"/>
    </source>
</evidence>
<comment type="subcellular location">
    <subcellularLocation>
        <location evidence="2">Chromosome</location>
    </subcellularLocation>
    <subcellularLocation>
        <location evidence="1">Nucleus</location>
    </subcellularLocation>
</comment>
<feature type="region of interest" description="Disordered" evidence="9">
    <location>
        <begin position="480"/>
        <end position="517"/>
    </location>
</feature>
<dbReference type="Pfam" id="PF00498">
    <property type="entry name" value="FHA"/>
    <property type="match status" value="1"/>
</dbReference>
<evidence type="ECO:0000256" key="9">
    <source>
        <dbReference type="SAM" id="MobiDB-lite"/>
    </source>
</evidence>
<keyword evidence="7" id="KW-0131">Cell cycle</keyword>
<dbReference type="InterPro" id="IPR036420">
    <property type="entry name" value="BRCT_dom_sf"/>
</dbReference>
<keyword evidence="12" id="KW-1185">Reference proteome</keyword>
<evidence type="ECO:0000313" key="11">
    <source>
        <dbReference type="EnsemblMetazoa" id="GAUT025313-PA"/>
    </source>
</evidence>
<dbReference type="SUPFAM" id="SSF52113">
    <property type="entry name" value="BRCT domain"/>
    <property type="match status" value="1"/>
</dbReference>
<dbReference type="InterPro" id="IPR043014">
    <property type="entry name" value="Nibrin_BRCT2_sf"/>
</dbReference>
<dbReference type="Pfam" id="PF16508">
    <property type="entry name" value="NIBRIN_BRCT_II"/>
    <property type="match status" value="1"/>
</dbReference>
<reference evidence="11" key="1">
    <citation type="submission" date="2020-05" db="UniProtKB">
        <authorList>
            <consortium name="EnsemblMetazoa"/>
        </authorList>
    </citation>
    <scope>IDENTIFICATION</scope>
    <source>
        <strain evidence="11">TTRI</strain>
    </source>
</reference>
<dbReference type="PANTHER" id="PTHR12162:SF0">
    <property type="entry name" value="NIBRIN"/>
    <property type="match status" value="1"/>
</dbReference>
<evidence type="ECO:0000313" key="12">
    <source>
        <dbReference type="Proteomes" id="UP000078200"/>
    </source>
</evidence>
<dbReference type="Gene3D" id="2.60.200.20">
    <property type="match status" value="1"/>
</dbReference>
<dbReference type="AlphaFoldDB" id="A0A1A9V462"/>
<feature type="compositionally biased region" description="Basic and acidic residues" evidence="9">
    <location>
        <begin position="416"/>
        <end position="436"/>
    </location>
</feature>
<dbReference type="GO" id="GO:0007095">
    <property type="term" value="P:mitotic G2 DNA damage checkpoint signaling"/>
    <property type="evidence" value="ECO:0007669"/>
    <property type="project" value="InterPro"/>
</dbReference>
<evidence type="ECO:0000256" key="6">
    <source>
        <dbReference type="ARBA" id="ARBA00023242"/>
    </source>
</evidence>
<evidence type="ECO:0000256" key="8">
    <source>
        <dbReference type="ARBA" id="ARBA00044757"/>
    </source>
</evidence>
<protein>
    <recommendedName>
        <fullName evidence="10">FHA domain-containing protein</fullName>
    </recommendedName>
</protein>
<dbReference type="InterPro" id="IPR001357">
    <property type="entry name" value="BRCT_dom"/>
</dbReference>
<dbReference type="GO" id="GO:0030870">
    <property type="term" value="C:Mre11 complex"/>
    <property type="evidence" value="ECO:0007669"/>
    <property type="project" value="InterPro"/>
</dbReference>